<protein>
    <submittedName>
        <fullName evidence="1">Uncharacterized protein</fullName>
    </submittedName>
</protein>
<reference evidence="1 2" key="1">
    <citation type="journal article" date="2019" name="Sci. Rep.">
        <title>Orb-weaving spider Araneus ventricosus genome elucidates the spidroin gene catalogue.</title>
        <authorList>
            <person name="Kono N."/>
            <person name="Nakamura H."/>
            <person name="Ohtoshi R."/>
            <person name="Moran D.A.P."/>
            <person name="Shinohara A."/>
            <person name="Yoshida Y."/>
            <person name="Fujiwara M."/>
            <person name="Mori M."/>
            <person name="Tomita M."/>
            <person name="Arakawa K."/>
        </authorList>
    </citation>
    <scope>NUCLEOTIDE SEQUENCE [LARGE SCALE GENOMIC DNA]</scope>
</reference>
<organism evidence="1 2">
    <name type="scientific">Araneus ventricosus</name>
    <name type="common">Orbweaver spider</name>
    <name type="synonym">Epeira ventricosa</name>
    <dbReference type="NCBI Taxonomy" id="182803"/>
    <lineage>
        <taxon>Eukaryota</taxon>
        <taxon>Metazoa</taxon>
        <taxon>Ecdysozoa</taxon>
        <taxon>Arthropoda</taxon>
        <taxon>Chelicerata</taxon>
        <taxon>Arachnida</taxon>
        <taxon>Araneae</taxon>
        <taxon>Araneomorphae</taxon>
        <taxon>Entelegynae</taxon>
        <taxon>Araneoidea</taxon>
        <taxon>Araneidae</taxon>
        <taxon>Araneus</taxon>
    </lineage>
</organism>
<dbReference type="AlphaFoldDB" id="A0A4Y2DY67"/>
<accession>A0A4Y2DY67</accession>
<evidence type="ECO:0000313" key="2">
    <source>
        <dbReference type="Proteomes" id="UP000499080"/>
    </source>
</evidence>
<evidence type="ECO:0000313" key="1">
    <source>
        <dbReference type="EMBL" id="GBM20748.1"/>
    </source>
</evidence>
<sequence>MLKTIHQILSQTPDVWSKRIYTDKYPPDTFPKTEVVVPTDHQSFAPNSNQILVFCLHSHPTAATNVKLSILRGVSF</sequence>
<comment type="caution">
    <text evidence="1">The sequence shown here is derived from an EMBL/GenBank/DDBJ whole genome shotgun (WGS) entry which is preliminary data.</text>
</comment>
<gene>
    <name evidence="1" type="ORF">AVEN_173637_1</name>
</gene>
<dbReference type="EMBL" id="BGPR01090792">
    <property type="protein sequence ID" value="GBM20748.1"/>
    <property type="molecule type" value="Genomic_DNA"/>
</dbReference>
<name>A0A4Y2DY67_ARAVE</name>
<dbReference type="Proteomes" id="UP000499080">
    <property type="component" value="Unassembled WGS sequence"/>
</dbReference>
<proteinExistence type="predicted"/>
<keyword evidence="2" id="KW-1185">Reference proteome</keyword>
<feature type="non-terminal residue" evidence="1">
    <location>
        <position position="76"/>
    </location>
</feature>